<organism evidence="2 3">
    <name type="scientific">Agrobacterium tumefaciens</name>
    <dbReference type="NCBI Taxonomy" id="358"/>
    <lineage>
        <taxon>Bacteria</taxon>
        <taxon>Pseudomonadati</taxon>
        <taxon>Pseudomonadota</taxon>
        <taxon>Alphaproteobacteria</taxon>
        <taxon>Hyphomicrobiales</taxon>
        <taxon>Rhizobiaceae</taxon>
        <taxon>Rhizobium/Agrobacterium group</taxon>
        <taxon>Agrobacterium</taxon>
        <taxon>Agrobacterium tumefaciens complex</taxon>
    </lineage>
</organism>
<accession>A0A2L2LL41</accession>
<evidence type="ECO:0000259" key="1">
    <source>
        <dbReference type="Pfam" id="PF07364"/>
    </source>
</evidence>
<dbReference type="AlphaFoldDB" id="A0A2L2LL41"/>
<name>A0A2L2LL41_AGRTU</name>
<dbReference type="EMBL" id="CP026925">
    <property type="protein sequence ID" value="AVH45053.1"/>
    <property type="molecule type" value="Genomic_DNA"/>
</dbReference>
<proteinExistence type="predicted"/>
<dbReference type="InterPro" id="IPR015995">
    <property type="entry name" value="MlrC_N"/>
</dbReference>
<dbReference type="Proteomes" id="UP000237717">
    <property type="component" value="Chromosome II"/>
</dbReference>
<gene>
    <name evidence="2" type="ORF">At1D1609_50140</name>
</gene>
<feature type="domain" description="Microcystin LR degradation protein MlrC N-terminal" evidence="1">
    <location>
        <begin position="2"/>
        <end position="73"/>
    </location>
</feature>
<evidence type="ECO:0000313" key="2">
    <source>
        <dbReference type="EMBL" id="AVH45053.1"/>
    </source>
</evidence>
<reference evidence="2 3" key="1">
    <citation type="submission" date="2018-02" db="EMBL/GenBank/DDBJ databases">
        <title>Complete genome sequence of Agrobacterium tumefaciens 1D1609.</title>
        <authorList>
            <person name="Cho S.-T."/>
            <person name="Haryono M."/>
            <person name="Chang H.-H."/>
            <person name="Santos M.N."/>
            <person name="Lai E.-M."/>
            <person name="Kuo C.-H."/>
        </authorList>
    </citation>
    <scope>NUCLEOTIDE SEQUENCE [LARGE SCALE GENOMIC DNA]</scope>
    <source>
        <strain evidence="2 3">1D1609</strain>
    </source>
</reference>
<dbReference type="Pfam" id="PF07364">
    <property type="entry name" value="DUF1485"/>
    <property type="match status" value="1"/>
</dbReference>
<protein>
    <submittedName>
        <fullName evidence="2">Microcystin degradation protein MlrC</fullName>
    </submittedName>
</protein>
<evidence type="ECO:0000313" key="3">
    <source>
        <dbReference type="Proteomes" id="UP000237717"/>
    </source>
</evidence>
<sequence>MTEIYDDCEGELLRRLRGVLPDTPIALTLDMHANLYPAIVEHADLIEGYQTYPHLDEKDTAVRAARALCAPCKSKNGYGLG</sequence>